<proteinExistence type="predicted"/>
<protein>
    <recommendedName>
        <fullName evidence="1">Amidohydrolase-related domain-containing protein</fullName>
    </recommendedName>
</protein>
<dbReference type="Pfam" id="PF01979">
    <property type="entry name" value="Amidohydro_1"/>
    <property type="match status" value="1"/>
</dbReference>
<dbReference type="Gene3D" id="2.30.40.10">
    <property type="entry name" value="Urease, subunit C, domain 1"/>
    <property type="match status" value="1"/>
</dbReference>
<gene>
    <name evidence="2" type="ORF">S03H2_24258</name>
</gene>
<evidence type="ECO:0000313" key="2">
    <source>
        <dbReference type="EMBL" id="GAH36773.1"/>
    </source>
</evidence>
<dbReference type="GO" id="GO:0016810">
    <property type="term" value="F:hydrolase activity, acting on carbon-nitrogen (but not peptide) bonds"/>
    <property type="evidence" value="ECO:0007669"/>
    <property type="project" value="InterPro"/>
</dbReference>
<dbReference type="AlphaFoldDB" id="X1GUT4"/>
<feature type="domain" description="Amidohydrolase-related" evidence="1">
    <location>
        <begin position="1"/>
        <end position="113"/>
    </location>
</feature>
<reference evidence="2" key="1">
    <citation type="journal article" date="2014" name="Front. Microbiol.">
        <title>High frequency of phylogenetically diverse reductive dehalogenase-homologous genes in deep subseafloor sedimentary metagenomes.</title>
        <authorList>
            <person name="Kawai M."/>
            <person name="Futagami T."/>
            <person name="Toyoda A."/>
            <person name="Takaki Y."/>
            <person name="Nishi S."/>
            <person name="Hori S."/>
            <person name="Arai W."/>
            <person name="Tsubouchi T."/>
            <person name="Morono Y."/>
            <person name="Uchiyama I."/>
            <person name="Ito T."/>
            <person name="Fujiyama A."/>
            <person name="Inagaki F."/>
            <person name="Takami H."/>
        </authorList>
    </citation>
    <scope>NUCLEOTIDE SEQUENCE</scope>
    <source>
        <strain evidence="2">Expedition CK06-06</strain>
    </source>
</reference>
<dbReference type="Gene3D" id="3.20.20.140">
    <property type="entry name" value="Metal-dependent hydrolases"/>
    <property type="match status" value="1"/>
</dbReference>
<dbReference type="InterPro" id="IPR011059">
    <property type="entry name" value="Metal-dep_hydrolase_composite"/>
</dbReference>
<dbReference type="InterPro" id="IPR020043">
    <property type="entry name" value="Deacetylase_Atu3266-like"/>
</dbReference>
<dbReference type="GO" id="GO:0019213">
    <property type="term" value="F:deacetylase activity"/>
    <property type="evidence" value="ECO:0007669"/>
    <property type="project" value="InterPro"/>
</dbReference>
<dbReference type="PANTHER" id="PTHR42717">
    <property type="entry name" value="DIHYDROOROTASE-RELATED"/>
    <property type="match status" value="1"/>
</dbReference>
<dbReference type="InterPro" id="IPR032466">
    <property type="entry name" value="Metal_Hydrolase"/>
</dbReference>
<evidence type="ECO:0000259" key="1">
    <source>
        <dbReference type="Pfam" id="PF01979"/>
    </source>
</evidence>
<organism evidence="2">
    <name type="scientific">marine sediment metagenome</name>
    <dbReference type="NCBI Taxonomy" id="412755"/>
    <lineage>
        <taxon>unclassified sequences</taxon>
        <taxon>metagenomes</taxon>
        <taxon>ecological metagenomes</taxon>
    </lineage>
</organism>
<name>X1GUT4_9ZZZZ</name>
<dbReference type="InterPro" id="IPR006680">
    <property type="entry name" value="Amidohydro-rel"/>
</dbReference>
<dbReference type="EMBL" id="BARU01013433">
    <property type="protein sequence ID" value="GAH36773.1"/>
    <property type="molecule type" value="Genomic_DNA"/>
</dbReference>
<comment type="caution">
    <text evidence="2">The sequence shown here is derived from an EMBL/GenBank/DDBJ whole genome shotgun (WGS) entry which is preliminary data.</text>
</comment>
<dbReference type="SUPFAM" id="SSF51556">
    <property type="entry name" value="Metallo-dependent hydrolases"/>
    <property type="match status" value="1"/>
</dbReference>
<feature type="non-terminal residue" evidence="2">
    <location>
        <position position="1"/>
    </location>
</feature>
<accession>X1GUT4</accession>
<dbReference type="PANTHER" id="PTHR42717:SF1">
    <property type="entry name" value="IMIDAZOLONEPROPIONASE AND RELATED AMIDOHYDROLASES"/>
    <property type="match status" value="1"/>
</dbReference>
<sequence length="122" mass="13088">AEKALAQGVSPQTISSDLHHYNVFGPVYNLATTVSKFLYLGLSLNEALSKVTLTPAKLLGIDEELGNLRKGSIADVSIFKLKKGNFSFLDTVGKTVVGNRLLKPAAVVKGGKVYSGRLKVER</sequence>